<protein>
    <submittedName>
        <fullName evidence="1">Uncharacterized protein</fullName>
    </submittedName>
</protein>
<gene>
    <name evidence="1" type="ORF">ABID12_003845</name>
</gene>
<sequence>MDQAVRLSEMRIPTDLKLNPKDIETRGIYRDDSIERIRSRVGILVSVYFFNGWAAEKRRGLFECAMDYMTLFPEDIEYCIYSGQESGKKWKPGVTPTDLT</sequence>
<evidence type="ECO:0000313" key="1">
    <source>
        <dbReference type="EMBL" id="MET3601882.1"/>
    </source>
</evidence>
<name>A0ABV2II12_9HYPH</name>
<organism evidence="1 2">
    <name type="scientific">Martelella mangrovi</name>
    <dbReference type="NCBI Taxonomy" id="1397477"/>
    <lineage>
        <taxon>Bacteria</taxon>
        <taxon>Pseudomonadati</taxon>
        <taxon>Pseudomonadota</taxon>
        <taxon>Alphaproteobacteria</taxon>
        <taxon>Hyphomicrobiales</taxon>
        <taxon>Aurantimonadaceae</taxon>
        <taxon>Martelella</taxon>
    </lineage>
</organism>
<reference evidence="1 2" key="1">
    <citation type="submission" date="2024-06" db="EMBL/GenBank/DDBJ databases">
        <title>Genomic Encyclopedia of Type Strains, Phase IV (KMG-IV): sequencing the most valuable type-strain genomes for metagenomic binning, comparative biology and taxonomic classification.</title>
        <authorList>
            <person name="Goeker M."/>
        </authorList>
    </citation>
    <scope>NUCLEOTIDE SEQUENCE [LARGE SCALE GENOMIC DNA]</scope>
    <source>
        <strain evidence="1 2">DSM 28102</strain>
    </source>
</reference>
<keyword evidence="2" id="KW-1185">Reference proteome</keyword>
<dbReference type="EMBL" id="JBEPLY010000017">
    <property type="protein sequence ID" value="MET3601882.1"/>
    <property type="molecule type" value="Genomic_DNA"/>
</dbReference>
<evidence type="ECO:0000313" key="2">
    <source>
        <dbReference type="Proteomes" id="UP001549164"/>
    </source>
</evidence>
<proteinExistence type="predicted"/>
<comment type="caution">
    <text evidence="1">The sequence shown here is derived from an EMBL/GenBank/DDBJ whole genome shotgun (WGS) entry which is preliminary data.</text>
</comment>
<accession>A0ABV2II12</accession>
<dbReference type="Proteomes" id="UP001549164">
    <property type="component" value="Unassembled WGS sequence"/>
</dbReference>
<dbReference type="RefSeq" id="WP_354435684.1">
    <property type="nucleotide sequence ID" value="NZ_JBEPLY010000017.1"/>
</dbReference>